<proteinExistence type="predicted"/>
<dbReference type="EMBL" id="JAQYXL010000001">
    <property type="protein sequence ID" value="MEN3229878.1"/>
    <property type="molecule type" value="Genomic_DNA"/>
</dbReference>
<feature type="region of interest" description="Disordered" evidence="1">
    <location>
        <begin position="48"/>
        <end position="96"/>
    </location>
</feature>
<evidence type="ECO:0000313" key="3">
    <source>
        <dbReference type="Proteomes" id="UP001404845"/>
    </source>
</evidence>
<accession>A0ABU9ZEY7</accession>
<comment type="caution">
    <text evidence="2">The sequence shown here is derived from an EMBL/GenBank/DDBJ whole genome shotgun (WGS) entry which is preliminary data.</text>
</comment>
<evidence type="ECO:0000313" key="2">
    <source>
        <dbReference type="EMBL" id="MEN3229878.1"/>
    </source>
</evidence>
<dbReference type="Pfam" id="PF06676">
    <property type="entry name" value="DUF1178"/>
    <property type="match status" value="1"/>
</dbReference>
<keyword evidence="3" id="KW-1185">Reference proteome</keyword>
<dbReference type="InterPro" id="IPR009562">
    <property type="entry name" value="DUF1178"/>
</dbReference>
<dbReference type="RefSeq" id="WP_183667819.1">
    <property type="nucleotide sequence ID" value="NZ_JACHOS010000007.1"/>
</dbReference>
<organism evidence="2 3">
    <name type="scientific">Methylorubrum rhodesianum</name>
    <dbReference type="NCBI Taxonomy" id="29427"/>
    <lineage>
        <taxon>Bacteria</taxon>
        <taxon>Pseudomonadati</taxon>
        <taxon>Pseudomonadota</taxon>
        <taxon>Alphaproteobacteria</taxon>
        <taxon>Hyphomicrobiales</taxon>
        <taxon>Methylobacteriaceae</taxon>
        <taxon>Methylorubrum</taxon>
    </lineage>
</organism>
<reference evidence="2 3" key="1">
    <citation type="journal article" date="2023" name="PLoS ONE">
        <title>Complete genome assembly of Hawai'i environmental nontuberculous mycobacteria reveals unexpected co-isolation with methylobacteria.</title>
        <authorList>
            <person name="Hendrix J."/>
            <person name="Epperson L.E."/>
            <person name="Tong E.I."/>
            <person name="Chan Y.L."/>
            <person name="Hasan N.A."/>
            <person name="Dawrs S.N."/>
            <person name="Norton G.J."/>
            <person name="Virdi R."/>
            <person name="Crooks J.L."/>
            <person name="Chan E.D."/>
            <person name="Honda J.R."/>
            <person name="Strong M."/>
        </authorList>
    </citation>
    <scope>NUCLEOTIDE SEQUENCE [LARGE SCALE GENOMIC DNA]</scope>
    <source>
        <strain evidence="2 3">NJH_HI01</strain>
    </source>
</reference>
<dbReference type="PIRSF" id="PIRSF032131">
    <property type="entry name" value="UCP032131"/>
    <property type="match status" value="1"/>
</dbReference>
<feature type="compositionally biased region" description="Low complexity" evidence="1">
    <location>
        <begin position="84"/>
        <end position="96"/>
    </location>
</feature>
<sequence>MIRFTLACDSGHEFETWFPSNAAYDEQSARGLVTCPFCDSARVAKAPMAPAVARTDRNRPEAPAPQRHAPAGSVPARPGPASPLPASALPASPAEIPSPMIAAEPERQLRALLRAVREQVVASAEHVGDRFADEARAIHYGDAEDRAIYGEASPQDARALLDEGIDVMPLPPAPDDRH</sequence>
<evidence type="ECO:0000256" key="1">
    <source>
        <dbReference type="SAM" id="MobiDB-lite"/>
    </source>
</evidence>
<name>A0ABU9ZEY7_9HYPH</name>
<gene>
    <name evidence="2" type="ORF">PUR21_19845</name>
</gene>
<dbReference type="Proteomes" id="UP001404845">
    <property type="component" value="Unassembled WGS sequence"/>
</dbReference>
<protein>
    <submittedName>
        <fullName evidence="2">DUF1178 family protein</fullName>
    </submittedName>
</protein>